<accession>A0ABT6EEN1</accession>
<dbReference type="Proteomes" id="UP001075001">
    <property type="component" value="Unassembled WGS sequence"/>
</dbReference>
<evidence type="ECO:0000313" key="2">
    <source>
        <dbReference type="Proteomes" id="UP001075001"/>
    </source>
</evidence>
<dbReference type="InterPro" id="IPR013320">
    <property type="entry name" value="ConA-like_dom_sf"/>
</dbReference>
<proteinExistence type="predicted"/>
<dbReference type="EMBL" id="JAPQEX020000001">
    <property type="protein sequence ID" value="MDG1643009.1"/>
    <property type="molecule type" value="Genomic_DNA"/>
</dbReference>
<evidence type="ECO:0008006" key="3">
    <source>
        <dbReference type="Google" id="ProtNLM"/>
    </source>
</evidence>
<comment type="caution">
    <text evidence="1">The sequence shown here is derived from an EMBL/GenBank/DDBJ whole genome shotgun (WGS) entry which is preliminary data.</text>
</comment>
<sequence length="521" mass="57165">MALYKTGNPVPSSAMPDVWDNNRVQDEILNSEELEVETRTGIMTPTWKGVLKKNEDEIEETRQNLIPLSRQYMTLEAAQADIANIPEGSATYVRSTDGSALADEYINTGGVLTATGRKMASYELVSAISERVTAEIMARSGLIFSSDAETLLSFCDEWGYEAGGITESSIETRNLKLNQSEGGPVVMFQDENGYAVSLLSEKGALVAGNNELTDSQALLSFPDEFGNELVLVDKQGRLHAGDNIIFDAPDWARCTVDPFGYVIEGVKLNGDVVSKNGGGGSVEPVPSVLENSAAAHWLFGYESTSYASRVGQKTLTPQSAPEFNTNYISVAPWGGALLTDIPDSGEYTACAVVRIPEQAAQTDSVVIYGTQNGYVLRDDNDTYTGNQLSLFSDRVDRRWIRSKISGYRGTSRHYPTLQPPVGQWLFISHVVKLTGSGQRYQVISVSGGDYQILREADDDRLILSGRNIAIGNGWCDNAMFKTKNLDIAEFIYFDQALSAQHIKDVYLNSRQRMSERALNLQ</sequence>
<dbReference type="RefSeq" id="WP_277738649.1">
    <property type="nucleotide sequence ID" value="NZ_JAPQEX020000001.1"/>
</dbReference>
<name>A0ABT6EEN1_9ENTR</name>
<gene>
    <name evidence="1" type="ORF">OXR69_014190</name>
</gene>
<organism evidence="1 2">
    <name type="scientific">Klebsiella huaxiensis</name>
    <dbReference type="NCBI Taxonomy" id="2153354"/>
    <lineage>
        <taxon>Bacteria</taxon>
        <taxon>Pseudomonadati</taxon>
        <taxon>Pseudomonadota</taxon>
        <taxon>Gammaproteobacteria</taxon>
        <taxon>Enterobacterales</taxon>
        <taxon>Enterobacteriaceae</taxon>
        <taxon>Klebsiella/Raoultella group</taxon>
        <taxon>Klebsiella</taxon>
    </lineage>
</organism>
<reference evidence="1" key="1">
    <citation type="submission" date="2023-03" db="EMBL/GenBank/DDBJ databases">
        <title>identification of new KPC variant in Klebsiella huaxiensis from the Hospital Sewage Samples in China.</title>
        <authorList>
            <person name="Wu Y."/>
        </authorList>
    </citation>
    <scope>NUCLEOTIDE SEQUENCE</scope>
    <source>
        <strain evidence="1">ZR-9</strain>
    </source>
</reference>
<keyword evidence="2" id="KW-1185">Reference proteome</keyword>
<dbReference type="SUPFAM" id="SSF49899">
    <property type="entry name" value="Concanavalin A-like lectins/glucanases"/>
    <property type="match status" value="1"/>
</dbReference>
<protein>
    <recommendedName>
        <fullName evidence="3">Flagellar biosynthesis, cell-distal portion of basal-body rod</fullName>
    </recommendedName>
</protein>
<evidence type="ECO:0000313" key="1">
    <source>
        <dbReference type="EMBL" id="MDG1643009.1"/>
    </source>
</evidence>